<comment type="similarity">
    <text evidence="3">Belongs to the RimP family.</text>
</comment>
<feature type="domain" description="Ribosome maturation factor RimP C-terminal" evidence="5">
    <location>
        <begin position="86"/>
        <end position="152"/>
    </location>
</feature>
<dbReference type="Gene3D" id="2.30.30.180">
    <property type="entry name" value="Ribosome maturation factor RimP, C-terminal domain"/>
    <property type="match status" value="1"/>
</dbReference>
<dbReference type="InterPro" id="IPR035956">
    <property type="entry name" value="RimP_N_sf"/>
</dbReference>
<dbReference type="Pfam" id="PF02576">
    <property type="entry name" value="RimP_N"/>
    <property type="match status" value="1"/>
</dbReference>
<evidence type="ECO:0000256" key="2">
    <source>
        <dbReference type="ARBA" id="ARBA00022517"/>
    </source>
</evidence>
<evidence type="ECO:0000313" key="7">
    <source>
        <dbReference type="Proteomes" id="UP000646365"/>
    </source>
</evidence>
<dbReference type="GO" id="GO:0006412">
    <property type="term" value="P:translation"/>
    <property type="evidence" value="ECO:0007669"/>
    <property type="project" value="TreeGrafter"/>
</dbReference>
<protein>
    <recommendedName>
        <fullName evidence="3">Ribosome maturation factor RimP</fullName>
    </recommendedName>
</protein>
<dbReference type="EMBL" id="BMJQ01000001">
    <property type="protein sequence ID" value="GGE99617.1"/>
    <property type="molecule type" value="Genomic_DNA"/>
</dbReference>
<comment type="caution">
    <text evidence="6">The sequence shown here is derived from an EMBL/GenBank/DDBJ whole genome shotgun (WGS) entry which is preliminary data.</text>
</comment>
<reference evidence="6" key="2">
    <citation type="submission" date="2020-09" db="EMBL/GenBank/DDBJ databases">
        <authorList>
            <person name="Sun Q."/>
            <person name="Zhou Y."/>
        </authorList>
    </citation>
    <scope>NUCLEOTIDE SEQUENCE</scope>
    <source>
        <strain evidence="6">CGMCC 1.15725</strain>
    </source>
</reference>
<dbReference type="Proteomes" id="UP000646365">
    <property type="component" value="Unassembled WGS sequence"/>
</dbReference>
<dbReference type="CDD" id="cd01734">
    <property type="entry name" value="YlxS_C"/>
    <property type="match status" value="1"/>
</dbReference>
<dbReference type="Pfam" id="PF17384">
    <property type="entry name" value="DUF150_C"/>
    <property type="match status" value="1"/>
</dbReference>
<name>A0A8J3E192_9PROT</name>
<dbReference type="PANTHER" id="PTHR33867">
    <property type="entry name" value="RIBOSOME MATURATION FACTOR RIMP"/>
    <property type="match status" value="1"/>
</dbReference>
<evidence type="ECO:0000259" key="4">
    <source>
        <dbReference type="Pfam" id="PF02576"/>
    </source>
</evidence>
<keyword evidence="2 3" id="KW-0690">Ribosome biogenesis</keyword>
<dbReference type="AlphaFoldDB" id="A0A8J3E192"/>
<dbReference type="NCBIfam" id="NF000932">
    <property type="entry name" value="PRK00092.2-5"/>
    <property type="match status" value="1"/>
</dbReference>
<sequence length="175" mass="19171">MREVEIIERMITPSLESMGFRLVRLSFGGGNRPTLQIMAEPADGSAMTVDHCADISRTVSALLDVEDPIKLPYMLEVTSPGIDRPLITREDFARFAGFDAKFETERPIDGRKRFKGVIAAVDAEDRVPVTDEKGATAAVPFSEIRKAKLILTDALLKAFAPQHPSGDEPEENTAA</sequence>
<organism evidence="6 7">
    <name type="scientific">Aliidongia dinghuensis</name>
    <dbReference type="NCBI Taxonomy" id="1867774"/>
    <lineage>
        <taxon>Bacteria</taxon>
        <taxon>Pseudomonadati</taxon>
        <taxon>Pseudomonadota</taxon>
        <taxon>Alphaproteobacteria</taxon>
        <taxon>Rhodospirillales</taxon>
        <taxon>Dongiaceae</taxon>
        <taxon>Aliidongia</taxon>
    </lineage>
</organism>
<dbReference type="GO" id="GO:0005829">
    <property type="term" value="C:cytosol"/>
    <property type="evidence" value="ECO:0007669"/>
    <property type="project" value="TreeGrafter"/>
</dbReference>
<dbReference type="Gene3D" id="3.30.300.70">
    <property type="entry name" value="RimP-like superfamily, N-terminal"/>
    <property type="match status" value="1"/>
</dbReference>
<dbReference type="HAMAP" id="MF_01077">
    <property type="entry name" value="RimP"/>
    <property type="match status" value="1"/>
</dbReference>
<evidence type="ECO:0000256" key="3">
    <source>
        <dbReference type="HAMAP-Rule" id="MF_01077"/>
    </source>
</evidence>
<dbReference type="SUPFAM" id="SSF75420">
    <property type="entry name" value="YhbC-like, N-terminal domain"/>
    <property type="match status" value="1"/>
</dbReference>
<dbReference type="InterPro" id="IPR003728">
    <property type="entry name" value="Ribosome_maturation_RimP"/>
</dbReference>
<feature type="domain" description="Ribosome maturation factor RimP N-terminal" evidence="4">
    <location>
        <begin position="10"/>
        <end position="83"/>
    </location>
</feature>
<evidence type="ECO:0000313" key="6">
    <source>
        <dbReference type="EMBL" id="GGE99617.1"/>
    </source>
</evidence>
<evidence type="ECO:0000259" key="5">
    <source>
        <dbReference type="Pfam" id="PF17384"/>
    </source>
</evidence>
<keyword evidence="1 3" id="KW-0963">Cytoplasm</keyword>
<reference evidence="6" key="1">
    <citation type="journal article" date="2014" name="Int. J. Syst. Evol. Microbiol.">
        <title>Complete genome sequence of Corynebacterium casei LMG S-19264T (=DSM 44701T), isolated from a smear-ripened cheese.</title>
        <authorList>
            <consortium name="US DOE Joint Genome Institute (JGI-PGF)"/>
            <person name="Walter F."/>
            <person name="Albersmeier A."/>
            <person name="Kalinowski J."/>
            <person name="Ruckert C."/>
        </authorList>
    </citation>
    <scope>NUCLEOTIDE SEQUENCE</scope>
    <source>
        <strain evidence="6">CGMCC 1.15725</strain>
    </source>
</reference>
<dbReference type="InterPro" id="IPR028989">
    <property type="entry name" value="RimP_N"/>
</dbReference>
<comment type="subcellular location">
    <subcellularLocation>
        <location evidence="3">Cytoplasm</location>
    </subcellularLocation>
</comment>
<dbReference type="InterPro" id="IPR036847">
    <property type="entry name" value="RimP_C_sf"/>
</dbReference>
<accession>A0A8J3E192</accession>
<keyword evidence="7" id="KW-1185">Reference proteome</keyword>
<evidence type="ECO:0000256" key="1">
    <source>
        <dbReference type="ARBA" id="ARBA00022490"/>
    </source>
</evidence>
<dbReference type="SUPFAM" id="SSF74942">
    <property type="entry name" value="YhbC-like, C-terminal domain"/>
    <property type="match status" value="1"/>
</dbReference>
<dbReference type="PANTHER" id="PTHR33867:SF1">
    <property type="entry name" value="RIBOSOME MATURATION FACTOR RIMP"/>
    <property type="match status" value="1"/>
</dbReference>
<comment type="function">
    <text evidence="3">Required for maturation of 30S ribosomal subunits.</text>
</comment>
<gene>
    <name evidence="3 6" type="primary">rimP</name>
    <name evidence="6" type="ORF">GCM10011611_01520</name>
</gene>
<proteinExistence type="inferred from homology"/>
<dbReference type="RefSeq" id="WP_229743395.1">
    <property type="nucleotide sequence ID" value="NZ_BMJQ01000001.1"/>
</dbReference>
<dbReference type="InterPro" id="IPR028998">
    <property type="entry name" value="RimP_C"/>
</dbReference>
<dbReference type="GO" id="GO:0000028">
    <property type="term" value="P:ribosomal small subunit assembly"/>
    <property type="evidence" value="ECO:0007669"/>
    <property type="project" value="TreeGrafter"/>
</dbReference>